<dbReference type="Gene3D" id="3.90.550.10">
    <property type="entry name" value="Spore Coat Polysaccharide Biosynthesis Protein SpsA, Chain A"/>
    <property type="match status" value="1"/>
</dbReference>
<reference evidence="1 2" key="1">
    <citation type="submission" date="2023-07" db="EMBL/GenBank/DDBJ databases">
        <title>Sorghum-associated microbial communities from plants grown in Nebraska, USA.</title>
        <authorList>
            <person name="Schachtman D."/>
        </authorList>
    </citation>
    <scope>NUCLEOTIDE SEQUENCE [LARGE SCALE GENOMIC DNA]</scope>
    <source>
        <strain evidence="1 2">BE310</strain>
    </source>
</reference>
<sequence length="325" mass="35146">MRFTTLVPAYKPKYLIELLAALRHQTVKPAKVIISDDSPDQAFIAALRDTPLGQMVADLNLEVVPGPRTGAYDNFRALLQRYAGQTELFHLLLDDDIPYPTFYERHLVAHEQGRMACAVSRRWTATESGLPTRDLPVPAAVATHPQRMLSLDAPLLFAHTAGLSGNWLGEFSNATFRADMAALLDDPSLDGVCFTGLEDLGAFLKASLLAPLGYINEHLGFFRTSAAQHSADPMGRPMKLAHLAYIALTLSGRRLGQLDAKAAQANLARLCPLIVERYGAQADMAGMCAVMPALAAGGETAEADFLALWHVYSGAAARRALPPLA</sequence>
<evidence type="ECO:0008006" key="3">
    <source>
        <dbReference type="Google" id="ProtNLM"/>
    </source>
</evidence>
<organism evidence="1 2">
    <name type="scientific">Pelomonas aquatica</name>
    <dbReference type="NCBI Taxonomy" id="431058"/>
    <lineage>
        <taxon>Bacteria</taxon>
        <taxon>Pseudomonadati</taxon>
        <taxon>Pseudomonadota</taxon>
        <taxon>Betaproteobacteria</taxon>
        <taxon>Burkholderiales</taxon>
        <taxon>Sphaerotilaceae</taxon>
        <taxon>Roseateles</taxon>
    </lineage>
</organism>
<evidence type="ECO:0000313" key="1">
    <source>
        <dbReference type="EMBL" id="MDR7294930.1"/>
    </source>
</evidence>
<evidence type="ECO:0000313" key="2">
    <source>
        <dbReference type="Proteomes" id="UP001180536"/>
    </source>
</evidence>
<dbReference type="InterPro" id="IPR029044">
    <property type="entry name" value="Nucleotide-diphossugar_trans"/>
</dbReference>
<proteinExistence type="predicted"/>
<dbReference type="Proteomes" id="UP001180536">
    <property type="component" value="Unassembled WGS sequence"/>
</dbReference>
<comment type="caution">
    <text evidence="1">The sequence shown here is derived from an EMBL/GenBank/DDBJ whole genome shotgun (WGS) entry which is preliminary data.</text>
</comment>
<dbReference type="EMBL" id="JAVDXQ010000001">
    <property type="protein sequence ID" value="MDR7294930.1"/>
    <property type="molecule type" value="Genomic_DNA"/>
</dbReference>
<dbReference type="CDD" id="cd00761">
    <property type="entry name" value="Glyco_tranf_GTA_type"/>
    <property type="match status" value="1"/>
</dbReference>
<dbReference type="SUPFAM" id="SSF53448">
    <property type="entry name" value="Nucleotide-diphospho-sugar transferases"/>
    <property type="match status" value="1"/>
</dbReference>
<accession>A0ABU1Z4H7</accession>
<protein>
    <recommendedName>
        <fullName evidence="3">Glycosyltransferase 2-like domain-containing protein</fullName>
    </recommendedName>
</protein>
<dbReference type="RefSeq" id="WP_056876685.1">
    <property type="nucleotide sequence ID" value="NZ_JAVDXQ010000001.1"/>
</dbReference>
<name>A0ABU1Z4H7_9BURK</name>
<keyword evidence="2" id="KW-1185">Reference proteome</keyword>
<gene>
    <name evidence="1" type="ORF">J2X16_000251</name>
</gene>